<reference evidence="10" key="1">
    <citation type="submission" date="2023-07" db="EMBL/GenBank/DDBJ databases">
        <title>draft genome sequence of fig (Ficus carica).</title>
        <authorList>
            <person name="Takahashi T."/>
            <person name="Nishimura K."/>
        </authorList>
    </citation>
    <scope>NUCLEOTIDE SEQUENCE</scope>
</reference>
<gene>
    <name evidence="10" type="ORF">TIFTF001_006037</name>
</gene>
<accession>A0AA87ZZL7</accession>
<keyword evidence="5" id="KW-1133">Transmembrane helix</keyword>
<evidence type="ECO:0000256" key="5">
    <source>
        <dbReference type="ARBA" id="ARBA00022989"/>
    </source>
</evidence>
<dbReference type="GO" id="GO:0008374">
    <property type="term" value="F:O-acyltransferase activity"/>
    <property type="evidence" value="ECO:0007669"/>
    <property type="project" value="InterPro"/>
</dbReference>
<evidence type="ECO:0000256" key="8">
    <source>
        <dbReference type="ARBA" id="ARBA00023315"/>
    </source>
</evidence>
<dbReference type="GO" id="GO:0006629">
    <property type="term" value="P:lipid metabolic process"/>
    <property type="evidence" value="ECO:0007669"/>
    <property type="project" value="UniProtKB-KW"/>
</dbReference>
<dbReference type="Gramene" id="FCD_00005984-RA">
    <property type="protein sequence ID" value="FCD_00005984-RA:cds"/>
    <property type="gene ID" value="FCD_00005984"/>
</dbReference>
<proteinExistence type="inferred from homology"/>
<dbReference type="Proteomes" id="UP001187192">
    <property type="component" value="Unassembled WGS sequence"/>
</dbReference>
<dbReference type="InterPro" id="IPR044851">
    <property type="entry name" value="Wax_synthase"/>
</dbReference>
<evidence type="ECO:0000256" key="7">
    <source>
        <dbReference type="ARBA" id="ARBA00023136"/>
    </source>
</evidence>
<comment type="caution">
    <text evidence="10">The sequence shown here is derived from an EMBL/GenBank/DDBJ whole genome shotgun (WGS) entry which is preliminary data.</text>
</comment>
<dbReference type="PANTHER" id="PTHR31595">
    <property type="entry name" value="LONG-CHAIN-ALCOHOL O-FATTY-ACYLTRANSFERASE 3-RELATED"/>
    <property type="match status" value="1"/>
</dbReference>
<dbReference type="InterPro" id="IPR032805">
    <property type="entry name" value="Wax_synthase_dom"/>
</dbReference>
<evidence type="ECO:0000256" key="2">
    <source>
        <dbReference type="ARBA" id="ARBA00007282"/>
    </source>
</evidence>
<dbReference type="EMBL" id="BTGU01000006">
    <property type="protein sequence ID" value="GMN36463.1"/>
    <property type="molecule type" value="Genomic_DNA"/>
</dbReference>
<evidence type="ECO:0000313" key="11">
    <source>
        <dbReference type="Proteomes" id="UP001187192"/>
    </source>
</evidence>
<organism evidence="10 11">
    <name type="scientific">Ficus carica</name>
    <name type="common">Common fig</name>
    <dbReference type="NCBI Taxonomy" id="3494"/>
    <lineage>
        <taxon>Eukaryota</taxon>
        <taxon>Viridiplantae</taxon>
        <taxon>Streptophyta</taxon>
        <taxon>Embryophyta</taxon>
        <taxon>Tracheophyta</taxon>
        <taxon>Spermatophyta</taxon>
        <taxon>Magnoliopsida</taxon>
        <taxon>eudicotyledons</taxon>
        <taxon>Gunneridae</taxon>
        <taxon>Pentapetalae</taxon>
        <taxon>rosids</taxon>
        <taxon>fabids</taxon>
        <taxon>Rosales</taxon>
        <taxon>Moraceae</taxon>
        <taxon>Ficeae</taxon>
        <taxon>Ficus</taxon>
    </lineage>
</organism>
<evidence type="ECO:0000259" key="9">
    <source>
        <dbReference type="Pfam" id="PF13813"/>
    </source>
</evidence>
<keyword evidence="11" id="KW-1185">Reference proteome</keyword>
<comment type="subcellular location">
    <subcellularLocation>
        <location evidence="1">Membrane</location>
        <topology evidence="1">Multi-pass membrane protein</topology>
    </subcellularLocation>
</comment>
<keyword evidence="8" id="KW-0012">Acyltransferase</keyword>
<dbReference type="GO" id="GO:0016020">
    <property type="term" value="C:membrane"/>
    <property type="evidence" value="ECO:0007669"/>
    <property type="project" value="UniProtKB-SubCell"/>
</dbReference>
<evidence type="ECO:0000256" key="1">
    <source>
        <dbReference type="ARBA" id="ARBA00004141"/>
    </source>
</evidence>
<feature type="domain" description="Wax synthase" evidence="9">
    <location>
        <begin position="5"/>
        <end position="86"/>
    </location>
</feature>
<dbReference type="PANTHER" id="PTHR31595:SF11">
    <property type="entry name" value="LONG-CHAIN-ALCOHOL O-FATTY-ACYLTRANSFERASE 1-RELATED"/>
    <property type="match status" value="1"/>
</dbReference>
<evidence type="ECO:0000256" key="6">
    <source>
        <dbReference type="ARBA" id="ARBA00023098"/>
    </source>
</evidence>
<sequence length="151" mass="17414">MARYHPYFATSLQDFWGRRWNRMSSDILWQTVYDPTRESLAGVIGFGPAKGVAFIMTLVVSRAMHELIFYYITCGRKPTWEMAWFFVLHGLRIVMEAGLKRLARQKGWAPVNPAVFDGWVCDGHRFLVVGSARLEELTGRVQVQVRVGYKL</sequence>
<comment type="similarity">
    <text evidence="2">Belongs to the wax synthase family.</text>
</comment>
<evidence type="ECO:0000256" key="4">
    <source>
        <dbReference type="ARBA" id="ARBA00022692"/>
    </source>
</evidence>
<protein>
    <recommendedName>
        <fullName evidence="9">Wax synthase domain-containing protein</fullName>
    </recommendedName>
</protein>
<keyword evidence="4" id="KW-0812">Transmembrane</keyword>
<keyword evidence="6" id="KW-0443">Lipid metabolism</keyword>
<keyword evidence="3" id="KW-0808">Transferase</keyword>
<dbReference type="AlphaFoldDB" id="A0AA87ZZL7"/>
<dbReference type="Pfam" id="PF13813">
    <property type="entry name" value="MBOAT_2"/>
    <property type="match status" value="1"/>
</dbReference>
<evidence type="ECO:0000313" key="10">
    <source>
        <dbReference type="EMBL" id="GMN36463.1"/>
    </source>
</evidence>
<name>A0AA87ZZL7_FICCA</name>
<keyword evidence="7" id="KW-0472">Membrane</keyword>
<evidence type="ECO:0000256" key="3">
    <source>
        <dbReference type="ARBA" id="ARBA00022679"/>
    </source>
</evidence>